<evidence type="ECO:0000256" key="4">
    <source>
        <dbReference type="ARBA" id="ARBA00012462"/>
    </source>
</evidence>
<evidence type="ECO:0000256" key="7">
    <source>
        <dbReference type="ARBA" id="ARBA00022723"/>
    </source>
</evidence>
<feature type="signal peptide" evidence="16">
    <location>
        <begin position="1"/>
        <end position="18"/>
    </location>
</feature>
<protein>
    <recommendedName>
        <fullName evidence="4">tripeptidyl-peptidase II</fullName>
        <ecNumber evidence="4">3.4.14.10</ecNumber>
    </recommendedName>
</protein>
<feature type="active site" description="Charge relay system" evidence="15">
    <location>
        <position position="278"/>
    </location>
</feature>
<evidence type="ECO:0000259" key="17">
    <source>
        <dbReference type="PROSITE" id="PS51695"/>
    </source>
</evidence>
<feature type="binding site" evidence="15">
    <location>
        <position position="538"/>
    </location>
    <ligand>
        <name>Ca(2+)</name>
        <dbReference type="ChEBI" id="CHEBI:29108"/>
    </ligand>
</feature>
<evidence type="ECO:0000256" key="3">
    <source>
        <dbReference type="ARBA" id="ARBA00004239"/>
    </source>
</evidence>
<keyword evidence="10 15" id="KW-0720">Serine protease</keyword>
<evidence type="ECO:0000256" key="15">
    <source>
        <dbReference type="PROSITE-ProRule" id="PRU01032"/>
    </source>
</evidence>
<dbReference type="InterPro" id="IPR015366">
    <property type="entry name" value="S53_propep"/>
</dbReference>
<reference evidence="18 19" key="1">
    <citation type="journal article" date="2019" name="Nat. Ecol. Evol.">
        <title>Megaphylogeny resolves global patterns of mushroom evolution.</title>
        <authorList>
            <person name="Varga T."/>
            <person name="Krizsan K."/>
            <person name="Foldi C."/>
            <person name="Dima B."/>
            <person name="Sanchez-Garcia M."/>
            <person name="Sanchez-Ramirez S."/>
            <person name="Szollosi G.J."/>
            <person name="Szarkandi J.G."/>
            <person name="Papp V."/>
            <person name="Albert L."/>
            <person name="Andreopoulos W."/>
            <person name="Angelini C."/>
            <person name="Antonin V."/>
            <person name="Barry K.W."/>
            <person name="Bougher N.L."/>
            <person name="Buchanan P."/>
            <person name="Buyck B."/>
            <person name="Bense V."/>
            <person name="Catcheside P."/>
            <person name="Chovatia M."/>
            <person name="Cooper J."/>
            <person name="Damon W."/>
            <person name="Desjardin D."/>
            <person name="Finy P."/>
            <person name="Geml J."/>
            <person name="Haridas S."/>
            <person name="Hughes K."/>
            <person name="Justo A."/>
            <person name="Karasinski D."/>
            <person name="Kautmanova I."/>
            <person name="Kiss B."/>
            <person name="Kocsube S."/>
            <person name="Kotiranta H."/>
            <person name="LaButti K.M."/>
            <person name="Lechner B.E."/>
            <person name="Liimatainen K."/>
            <person name="Lipzen A."/>
            <person name="Lukacs Z."/>
            <person name="Mihaltcheva S."/>
            <person name="Morgado L.N."/>
            <person name="Niskanen T."/>
            <person name="Noordeloos M.E."/>
            <person name="Ohm R.A."/>
            <person name="Ortiz-Santana B."/>
            <person name="Ovrebo C."/>
            <person name="Racz N."/>
            <person name="Riley R."/>
            <person name="Savchenko A."/>
            <person name="Shiryaev A."/>
            <person name="Soop K."/>
            <person name="Spirin V."/>
            <person name="Szebenyi C."/>
            <person name="Tomsovsky M."/>
            <person name="Tulloss R.E."/>
            <person name="Uehling J."/>
            <person name="Grigoriev I.V."/>
            <person name="Vagvolgyi C."/>
            <person name="Papp T."/>
            <person name="Martin F.M."/>
            <person name="Miettinen O."/>
            <person name="Hibbett D.S."/>
            <person name="Nagy L.G."/>
        </authorList>
    </citation>
    <scope>NUCLEOTIDE SEQUENCE [LARGE SCALE GENOMIC DNA]</scope>
    <source>
        <strain evidence="18 19">HHB13444</strain>
    </source>
</reference>
<dbReference type="SMART" id="SM00944">
    <property type="entry name" value="Pro-kuma_activ"/>
    <property type="match status" value="1"/>
</dbReference>
<dbReference type="Pfam" id="PF00082">
    <property type="entry name" value="Peptidase_S8"/>
    <property type="match status" value="1"/>
</dbReference>
<keyword evidence="9 15" id="KW-0378">Hydrolase</keyword>
<keyword evidence="19" id="KW-1185">Reference proteome</keyword>
<dbReference type="PANTHER" id="PTHR14218:SF15">
    <property type="entry name" value="TRIPEPTIDYL-PEPTIDASE 1"/>
    <property type="match status" value="1"/>
</dbReference>
<comment type="subcellular location">
    <subcellularLocation>
        <location evidence="3">Secreted</location>
        <location evidence="3">Extracellular space</location>
    </subcellularLocation>
</comment>
<comment type="cofactor">
    <cofactor evidence="15">
        <name>Ca(2+)</name>
        <dbReference type="ChEBI" id="CHEBI:29108"/>
    </cofactor>
    <text evidence="15">Binds 1 Ca(2+) ion per subunit.</text>
</comment>
<dbReference type="InterPro" id="IPR000209">
    <property type="entry name" value="Peptidase_S8/S53_dom"/>
</dbReference>
<gene>
    <name evidence="18" type="ORF">K466DRAFT_554902</name>
</gene>
<feature type="binding site" evidence="15">
    <location>
        <position position="518"/>
    </location>
    <ligand>
        <name>Ca(2+)</name>
        <dbReference type="ChEBI" id="CHEBI:29108"/>
    </ligand>
</feature>
<keyword evidence="13" id="KW-0865">Zymogen</keyword>
<keyword evidence="7 15" id="KW-0479">Metal-binding</keyword>
<evidence type="ECO:0000256" key="13">
    <source>
        <dbReference type="ARBA" id="ARBA00023145"/>
    </source>
</evidence>
<feature type="binding site" evidence="15">
    <location>
        <position position="517"/>
    </location>
    <ligand>
        <name>Ca(2+)</name>
        <dbReference type="ChEBI" id="CHEBI:29108"/>
    </ligand>
</feature>
<dbReference type="InParanoid" id="A0A5C3P2P2"/>
<keyword evidence="11 15" id="KW-0106">Calcium</keyword>
<dbReference type="InterPro" id="IPR036852">
    <property type="entry name" value="Peptidase_S8/S53_dom_sf"/>
</dbReference>
<sequence length="562" mass="59077">MLGFIVVSLGLLCHGVYGAKTSVVPSPHFVPLHPASSESSVTLTLALPPTNIEGLHSALYDVSDPASPKYGKHLTKAEVEAFVAPKAESVKAVTDWLATHNLKPQVMSSSGDILRIELSVSVANSLLSANFTHYLDQTTNTTVTRTLSMTVPPDVEDHVQFIFPTTQFISAPISSRPTFEIVQPPRALPKRAMPPDLCSQQIFPECLQDLYNIPTAAATASNNSLAVSGYLREMATEDDLSTFFSSLRTDVTTTPAFDIVSVDSGATSGNGTLEATLDIQYTVGIATGVPTTFYSVGESSATGFIDLVNYFLAQDEVPLVLSTSYGFNENAFAGSEDVAQTFCNAYAQLGARGTTVLFCSGDNGVYSFGYNSQCSAAGTTFGPTFPSTCPFLTSVGGTQGIDPEVVAPFSSGGFSNIFARPDYQTSAVSSYLTALGNTNSGLYNTTGRGYPDVSAQALNYLIRESGAWELVLGTSASTPTFASVIALLNDERLKAGKAALGFINPLLYSQGAAAFNDVTNGTNNGCGAEGFPALTGWDPATGLGTPDYKKLLSVVMAAARST</sequence>
<dbReference type="FunFam" id="3.40.50.200:FF:000015">
    <property type="entry name" value="Tripeptidyl peptidase A"/>
    <property type="match status" value="1"/>
</dbReference>
<dbReference type="EC" id="3.4.14.10" evidence="4"/>
<dbReference type="CDD" id="cd11377">
    <property type="entry name" value="Pro-peptidase_S53"/>
    <property type="match status" value="1"/>
</dbReference>
<dbReference type="Gene3D" id="3.40.50.200">
    <property type="entry name" value="Peptidase S8/S53 domain"/>
    <property type="match status" value="1"/>
</dbReference>
<dbReference type="STRING" id="1314778.A0A5C3P2P2"/>
<dbReference type="GO" id="GO:0046872">
    <property type="term" value="F:metal ion binding"/>
    <property type="evidence" value="ECO:0007669"/>
    <property type="project" value="UniProtKB-UniRule"/>
</dbReference>
<comment type="catalytic activity">
    <reaction evidence="1">
        <text>Release of an N-terminal tripeptide from a polypeptide.</text>
        <dbReference type="EC" id="3.4.14.10"/>
    </reaction>
</comment>
<evidence type="ECO:0000256" key="14">
    <source>
        <dbReference type="ARBA" id="ARBA00023180"/>
    </source>
</evidence>
<feature type="binding site" evidence="15">
    <location>
        <position position="536"/>
    </location>
    <ligand>
        <name>Ca(2+)</name>
        <dbReference type="ChEBI" id="CHEBI:29108"/>
    </ligand>
</feature>
<evidence type="ECO:0000313" key="18">
    <source>
        <dbReference type="EMBL" id="TFK83532.1"/>
    </source>
</evidence>
<accession>A0A5C3P2P2</accession>
<dbReference type="AlphaFoldDB" id="A0A5C3P2P2"/>
<evidence type="ECO:0000256" key="16">
    <source>
        <dbReference type="SAM" id="SignalP"/>
    </source>
</evidence>
<keyword evidence="8 16" id="KW-0732">Signal</keyword>
<dbReference type="PANTHER" id="PTHR14218">
    <property type="entry name" value="PROTEASE S8 TRIPEPTIDYL PEPTIDASE I CLN2"/>
    <property type="match status" value="1"/>
</dbReference>
<dbReference type="Proteomes" id="UP000308197">
    <property type="component" value="Unassembled WGS sequence"/>
</dbReference>
<feature type="active site" description="Charge relay system" evidence="15">
    <location>
        <position position="274"/>
    </location>
</feature>
<keyword evidence="6 15" id="KW-0645">Protease</keyword>
<dbReference type="InterPro" id="IPR030400">
    <property type="entry name" value="Sedolisin_dom"/>
</dbReference>
<keyword evidence="14" id="KW-0325">Glycoprotein</keyword>
<dbReference type="GO" id="GO:0005576">
    <property type="term" value="C:extracellular region"/>
    <property type="evidence" value="ECO:0007669"/>
    <property type="project" value="UniProtKB-SubCell"/>
</dbReference>
<dbReference type="EMBL" id="ML211386">
    <property type="protein sequence ID" value="TFK83532.1"/>
    <property type="molecule type" value="Genomic_DNA"/>
</dbReference>
<evidence type="ECO:0000256" key="11">
    <source>
        <dbReference type="ARBA" id="ARBA00022837"/>
    </source>
</evidence>
<dbReference type="CDD" id="cd04056">
    <property type="entry name" value="Peptidases_S53"/>
    <property type="match status" value="1"/>
</dbReference>
<evidence type="ECO:0000256" key="10">
    <source>
        <dbReference type="ARBA" id="ARBA00022825"/>
    </source>
</evidence>
<evidence type="ECO:0000313" key="19">
    <source>
        <dbReference type="Proteomes" id="UP000308197"/>
    </source>
</evidence>
<dbReference type="PROSITE" id="PS51695">
    <property type="entry name" value="SEDOLISIN"/>
    <property type="match status" value="1"/>
</dbReference>
<evidence type="ECO:0000256" key="5">
    <source>
        <dbReference type="ARBA" id="ARBA00022525"/>
    </source>
</evidence>
<dbReference type="GO" id="GO:0006508">
    <property type="term" value="P:proteolysis"/>
    <property type="evidence" value="ECO:0007669"/>
    <property type="project" value="UniProtKB-KW"/>
</dbReference>
<dbReference type="SUPFAM" id="SSF52743">
    <property type="entry name" value="Subtilisin-like"/>
    <property type="match status" value="1"/>
</dbReference>
<feature type="domain" description="Peptidase S53" evidence="17">
    <location>
        <begin position="201"/>
        <end position="558"/>
    </location>
</feature>
<evidence type="ECO:0000256" key="12">
    <source>
        <dbReference type="ARBA" id="ARBA00023026"/>
    </source>
</evidence>
<evidence type="ECO:0000256" key="2">
    <source>
        <dbReference type="ARBA" id="ARBA00002451"/>
    </source>
</evidence>
<dbReference type="SUPFAM" id="SSF54897">
    <property type="entry name" value="Protease propeptides/inhibitors"/>
    <property type="match status" value="1"/>
</dbReference>
<organism evidence="18 19">
    <name type="scientific">Polyporus arcularius HHB13444</name>
    <dbReference type="NCBI Taxonomy" id="1314778"/>
    <lineage>
        <taxon>Eukaryota</taxon>
        <taxon>Fungi</taxon>
        <taxon>Dikarya</taxon>
        <taxon>Basidiomycota</taxon>
        <taxon>Agaricomycotina</taxon>
        <taxon>Agaricomycetes</taxon>
        <taxon>Polyporales</taxon>
        <taxon>Polyporaceae</taxon>
        <taxon>Polyporus</taxon>
    </lineage>
</organism>
<evidence type="ECO:0000256" key="1">
    <source>
        <dbReference type="ARBA" id="ARBA00001910"/>
    </source>
</evidence>
<dbReference type="GO" id="GO:0004252">
    <property type="term" value="F:serine-type endopeptidase activity"/>
    <property type="evidence" value="ECO:0007669"/>
    <property type="project" value="UniProtKB-UniRule"/>
</dbReference>
<proteinExistence type="predicted"/>
<dbReference type="InterPro" id="IPR050819">
    <property type="entry name" value="Tripeptidyl-peptidase_I"/>
</dbReference>
<dbReference type="GO" id="GO:0008240">
    <property type="term" value="F:tripeptidyl-peptidase activity"/>
    <property type="evidence" value="ECO:0007669"/>
    <property type="project" value="UniProtKB-EC"/>
</dbReference>
<dbReference type="Pfam" id="PF09286">
    <property type="entry name" value="Pro-kuma_activ"/>
    <property type="match status" value="1"/>
</dbReference>
<evidence type="ECO:0000256" key="6">
    <source>
        <dbReference type="ARBA" id="ARBA00022670"/>
    </source>
</evidence>
<keyword evidence="5" id="KW-0964">Secreted</keyword>
<evidence type="ECO:0000256" key="8">
    <source>
        <dbReference type="ARBA" id="ARBA00022729"/>
    </source>
</evidence>
<comment type="function">
    <text evidence="2">Secreted tripeptidyl-peptidase which degrades proteins at acidic pHs and is involved in virulence.</text>
</comment>
<keyword evidence="12" id="KW-0843">Virulence</keyword>
<feature type="chain" id="PRO_5022967561" description="tripeptidyl-peptidase II" evidence="16">
    <location>
        <begin position="19"/>
        <end position="562"/>
    </location>
</feature>
<name>A0A5C3P2P2_9APHY</name>
<evidence type="ECO:0000256" key="9">
    <source>
        <dbReference type="ARBA" id="ARBA00022801"/>
    </source>
</evidence>
<feature type="active site" description="Charge relay system" evidence="15">
    <location>
        <position position="475"/>
    </location>
</feature>